<name>A0A819HF87_9BILA</name>
<reference evidence="1" key="1">
    <citation type="submission" date="2021-02" db="EMBL/GenBank/DDBJ databases">
        <authorList>
            <person name="Nowell W R."/>
        </authorList>
    </citation>
    <scope>NUCLEOTIDE SEQUENCE</scope>
</reference>
<dbReference type="AlphaFoldDB" id="A0A819HF87"/>
<dbReference type="Proteomes" id="UP000663874">
    <property type="component" value="Unassembled WGS sequence"/>
</dbReference>
<accession>A0A819HF87</accession>
<dbReference type="EMBL" id="CAJOAX010049756">
    <property type="protein sequence ID" value="CAF4309476.1"/>
    <property type="molecule type" value="Genomic_DNA"/>
</dbReference>
<evidence type="ECO:0000313" key="2">
    <source>
        <dbReference type="EMBL" id="CAF4309476.1"/>
    </source>
</evidence>
<protein>
    <submittedName>
        <fullName evidence="1">Uncharacterized protein</fullName>
    </submittedName>
</protein>
<evidence type="ECO:0000313" key="3">
    <source>
        <dbReference type="Proteomes" id="UP000663874"/>
    </source>
</evidence>
<organism evidence="1 3">
    <name type="scientific">Rotaria sordida</name>
    <dbReference type="NCBI Taxonomy" id="392033"/>
    <lineage>
        <taxon>Eukaryota</taxon>
        <taxon>Metazoa</taxon>
        <taxon>Spiralia</taxon>
        <taxon>Gnathifera</taxon>
        <taxon>Rotifera</taxon>
        <taxon>Eurotatoria</taxon>
        <taxon>Bdelloidea</taxon>
        <taxon>Philodinida</taxon>
        <taxon>Philodinidae</taxon>
        <taxon>Rotaria</taxon>
    </lineage>
</organism>
<dbReference type="EMBL" id="CAJOBE010003716">
    <property type="protein sequence ID" value="CAF3896664.1"/>
    <property type="molecule type" value="Genomic_DNA"/>
</dbReference>
<dbReference type="Proteomes" id="UP000663823">
    <property type="component" value="Unassembled WGS sequence"/>
</dbReference>
<gene>
    <name evidence="1" type="ORF">FNK824_LOCUS20347</name>
    <name evidence="2" type="ORF">OTI717_LOCUS42296</name>
</gene>
<feature type="non-terminal residue" evidence="1">
    <location>
        <position position="48"/>
    </location>
</feature>
<comment type="caution">
    <text evidence="1">The sequence shown here is derived from an EMBL/GenBank/DDBJ whole genome shotgun (WGS) entry which is preliminary data.</text>
</comment>
<proteinExistence type="predicted"/>
<sequence length="48" mass="5483">MIGIDATNIYILHTSYICSMHTLILKNLIQLTNCDHQQCQSSFKSQRG</sequence>
<evidence type="ECO:0000313" key="1">
    <source>
        <dbReference type="EMBL" id="CAF3896664.1"/>
    </source>
</evidence>